<evidence type="ECO:0000256" key="1">
    <source>
        <dbReference type="SAM" id="Coils"/>
    </source>
</evidence>
<organism evidence="3 4">
    <name type="scientific">Roseateles amylovorans</name>
    <dbReference type="NCBI Taxonomy" id="2978473"/>
    <lineage>
        <taxon>Bacteria</taxon>
        <taxon>Pseudomonadati</taxon>
        <taxon>Pseudomonadota</taxon>
        <taxon>Betaproteobacteria</taxon>
        <taxon>Burkholderiales</taxon>
        <taxon>Sphaerotilaceae</taxon>
        <taxon>Roseateles</taxon>
    </lineage>
</organism>
<evidence type="ECO:0000256" key="2">
    <source>
        <dbReference type="SAM" id="Phobius"/>
    </source>
</evidence>
<protein>
    <recommendedName>
        <fullName evidence="5">DUF1640 domain-containing protein</fullName>
    </recommendedName>
</protein>
<keyword evidence="4" id="KW-1185">Reference proteome</keyword>
<sequence>MSSTASLGLGVNLGAGLGTGLGLGLGAGLGQGAHGLEVQGAGRHGPTCAPGPSCESIARWRDSPAPIEALDPLAAVAQSQDLALKVAKLETTVDHIKSETSELKTELRDFRQEVHLAITAIRTHDFRILFGALIAVALGLTAVMAKGFHWI</sequence>
<evidence type="ECO:0008006" key="5">
    <source>
        <dbReference type="Google" id="ProtNLM"/>
    </source>
</evidence>
<reference evidence="3" key="1">
    <citation type="submission" date="2022-10" db="EMBL/GenBank/DDBJ databases">
        <title>Characterization and whole genome sequencing of a new Roseateles species, isolated from fresh water.</title>
        <authorList>
            <person name="Guliayeva D.Y."/>
            <person name="Akhremchuk A.E."/>
            <person name="Sikolenko M.A."/>
            <person name="Valentovich L.N."/>
            <person name="Sidarenka A.V."/>
        </authorList>
    </citation>
    <scope>NUCLEOTIDE SEQUENCE</scope>
    <source>
        <strain evidence="3">BIM B-1768</strain>
    </source>
</reference>
<gene>
    <name evidence="3" type="ORF">N4261_15150</name>
</gene>
<evidence type="ECO:0000313" key="3">
    <source>
        <dbReference type="EMBL" id="UXH76396.1"/>
    </source>
</evidence>
<keyword evidence="2" id="KW-0472">Membrane</keyword>
<feature type="transmembrane region" description="Helical" evidence="2">
    <location>
        <begin position="128"/>
        <end position="148"/>
    </location>
</feature>
<dbReference type="RefSeq" id="WP_261756127.1">
    <property type="nucleotide sequence ID" value="NZ_CP104562.2"/>
</dbReference>
<feature type="coiled-coil region" evidence="1">
    <location>
        <begin position="86"/>
        <end position="113"/>
    </location>
</feature>
<keyword evidence="1" id="KW-0175">Coiled coil</keyword>
<evidence type="ECO:0000313" key="4">
    <source>
        <dbReference type="Proteomes" id="UP001064933"/>
    </source>
</evidence>
<name>A0ABY6AT34_9BURK</name>
<dbReference type="EMBL" id="CP104562">
    <property type="protein sequence ID" value="UXH76396.1"/>
    <property type="molecule type" value="Genomic_DNA"/>
</dbReference>
<dbReference type="Proteomes" id="UP001064933">
    <property type="component" value="Chromosome"/>
</dbReference>
<accession>A0ABY6AT34</accession>
<keyword evidence="2" id="KW-0812">Transmembrane</keyword>
<proteinExistence type="predicted"/>
<keyword evidence="2" id="KW-1133">Transmembrane helix</keyword>